<sequence length="1214" mass="139176">MEIDEIIRDIFGPEVFLEPNDTKFSKENEKSSRVSHSLDLINKYIESTLLKDAPVKDIRDSRIGRIGPDIVRFDVSSRLGLFSISPDRLTVNARSNFSTMRANTAVYQGKWLYEIQLGTKGLMQIGWSTVNCKFTQESGVGDTINSYAYDGNRIRKWNVATYSYGESWLAGDIIGCAIDLDNGYVDFYRNGRHLGRAFENISMGTGFAYFPTVSLALKESLTANFGCTPMHYPLEGYEPLQAVPKQEIHQAKLLFKWFSKIIEQINTRQNMNKEIMLSDENMSVKAYLMCLSNCILKHIGPLVAIPYITEDILVPFMQHISESKTNFTSLLSTCLDLLWTFLEEHEIKICLETIVFFLLSAFKHVSYLSEYFDQCKSILLLTKICQHILTRQYLLQHLLFDQVRLPNFLNVKPPDRKGLIDIVSNVWWETDPVDLTIEANKESYMEACQQIKATISELETLQVQLLVILLDNSDGNEKRPTSRTIFLKKFKRFVPIANNNSAPITLCCIYRLLVAFRILWDAEVGTSPIYVPCKVFYDGSIDYLGIERLGGVVSHLNKLHRNELVQILGPEHEAIVTTEQTQDSSNSYTRMALVRVINMNPLDQGRSIILDTAPLPVNIVDSTTSLLELLDSIILFYHLVAKKPLAKVAFLRNSMLEYISASQDLKIRLGEVTKKKNVESETVQQELSRSINVFNTKLIEQGRHMAWIRAAVYSEEKQLLLAWLLKVVTLTLMNASLEGNMFSFVPDFYLEALADLCVGLRNHMHPTAHIEKIPDYQEMFLTIAKFLCDHFMDPRIVNVDSKSTLLLTLAGFVFNPLTLEAMENVPEESRMKLVTNLLKSYKNRAWAESNWILVRFWQGNGFAFRYDRSPHLLKKGGSKSFQQESISQPRKPCPSIIYQGHIRDVLLENLQDTTAFLNSLLNLLNWTFSEFIGMVQEIHNVSSRPERVFIESRQLKICATCFDLTISLLRVLEMIITVVPNIFNNASQSFSENLLFRLCQLLCQVLNRISSQTSCFRHVVLLEIPDLESVDHFPILAAATGILFALLNEDMINFKSKYEKEVPKITQTLLIEPSFQMSTLYFLLGDSKHEDKQERNIKKFSFLNYPNDVTEEEIKKVKDMIEYLDECRIILPNSKISSDNGDTCTICYAQPIAVTFKPCNHQTCRICIDRHLLNNRSCFFCKITIEKVVDLSVFCENNCKNKFLVKIITHFEEK</sequence>
<feature type="domain" description="B30.2/SPRY" evidence="6">
    <location>
        <begin position="51"/>
        <end position="230"/>
    </location>
</feature>
<name>A0A2A3E9Z9_APICC</name>
<dbReference type="InterPro" id="IPR057987">
    <property type="entry name" value="TPR_RNF123/RKP"/>
</dbReference>
<dbReference type="InterPro" id="IPR043136">
    <property type="entry name" value="B30.2/SPRY_sf"/>
</dbReference>
<keyword evidence="1" id="KW-0479">Metal-binding</keyword>
<dbReference type="PANTHER" id="PTHR13363">
    <property type="entry name" value="RING FINGER AND SRY DOMAIN-CONTAINING"/>
    <property type="match status" value="1"/>
</dbReference>
<dbReference type="STRING" id="94128.A0A2A3E9Z9"/>
<protein>
    <submittedName>
        <fullName evidence="7">E3 ubiquitin-protein ligase</fullName>
    </submittedName>
</protein>
<dbReference type="InterPro" id="IPR045129">
    <property type="entry name" value="RNF123/RKP/RSPRY1"/>
</dbReference>
<dbReference type="GO" id="GO:0004842">
    <property type="term" value="F:ubiquitin-protein transferase activity"/>
    <property type="evidence" value="ECO:0007669"/>
    <property type="project" value="InterPro"/>
</dbReference>
<evidence type="ECO:0000259" key="5">
    <source>
        <dbReference type="PROSITE" id="PS50089"/>
    </source>
</evidence>
<dbReference type="PROSITE" id="PS50188">
    <property type="entry name" value="B302_SPRY"/>
    <property type="match status" value="1"/>
</dbReference>
<dbReference type="InterPro" id="IPR003877">
    <property type="entry name" value="SPRY_dom"/>
</dbReference>
<evidence type="ECO:0000256" key="2">
    <source>
        <dbReference type="ARBA" id="ARBA00022771"/>
    </source>
</evidence>
<organism evidence="7 8">
    <name type="scientific">Apis cerana cerana</name>
    <name type="common">Oriental honeybee</name>
    <dbReference type="NCBI Taxonomy" id="94128"/>
    <lineage>
        <taxon>Eukaryota</taxon>
        <taxon>Metazoa</taxon>
        <taxon>Ecdysozoa</taxon>
        <taxon>Arthropoda</taxon>
        <taxon>Hexapoda</taxon>
        <taxon>Insecta</taxon>
        <taxon>Pterygota</taxon>
        <taxon>Neoptera</taxon>
        <taxon>Endopterygota</taxon>
        <taxon>Hymenoptera</taxon>
        <taxon>Apocrita</taxon>
        <taxon>Aculeata</taxon>
        <taxon>Apoidea</taxon>
        <taxon>Anthophila</taxon>
        <taxon>Apidae</taxon>
        <taxon>Apis</taxon>
    </lineage>
</organism>
<dbReference type="PANTHER" id="PTHR13363:SF5">
    <property type="entry name" value="E3 UBIQUITIN-PROTEIN LIGASE RNF123"/>
    <property type="match status" value="1"/>
</dbReference>
<dbReference type="CDD" id="cd16541">
    <property type="entry name" value="RING-HC_RNF123"/>
    <property type="match status" value="1"/>
</dbReference>
<dbReference type="GO" id="GO:0005737">
    <property type="term" value="C:cytoplasm"/>
    <property type="evidence" value="ECO:0007669"/>
    <property type="project" value="TreeGrafter"/>
</dbReference>
<evidence type="ECO:0000256" key="1">
    <source>
        <dbReference type="ARBA" id="ARBA00022723"/>
    </source>
</evidence>
<dbReference type="Pfam" id="PF25576">
    <property type="entry name" value="TPR_RNF123"/>
    <property type="match status" value="1"/>
</dbReference>
<proteinExistence type="predicted"/>
<dbReference type="SMART" id="SM00449">
    <property type="entry name" value="SPRY"/>
    <property type="match status" value="1"/>
</dbReference>
<dbReference type="SUPFAM" id="SSF49899">
    <property type="entry name" value="Concanavalin A-like lectins/glucanases"/>
    <property type="match status" value="1"/>
</dbReference>
<reference evidence="7 8" key="1">
    <citation type="submission" date="2014-07" db="EMBL/GenBank/DDBJ databases">
        <title>Genomic and transcriptomic analysis on Apis cerana provide comprehensive insights into honey bee biology.</title>
        <authorList>
            <person name="Diao Q."/>
            <person name="Sun L."/>
            <person name="Zheng H."/>
            <person name="Zheng H."/>
            <person name="Xu S."/>
            <person name="Wang S."/>
            <person name="Zeng Z."/>
            <person name="Hu F."/>
            <person name="Su S."/>
            <person name="Wu J."/>
        </authorList>
    </citation>
    <scope>NUCLEOTIDE SEQUENCE [LARGE SCALE GENOMIC DNA]</scope>
    <source>
        <tissue evidence="7">Pupae without intestine</tissue>
    </source>
</reference>
<keyword evidence="3" id="KW-0862">Zinc</keyword>
<gene>
    <name evidence="7" type="ORF">APICC_07541</name>
</gene>
<dbReference type="Gene3D" id="3.30.40.10">
    <property type="entry name" value="Zinc/RING finger domain, C3HC4 (zinc finger)"/>
    <property type="match status" value="1"/>
</dbReference>
<dbReference type="EMBL" id="KZ288311">
    <property type="protein sequence ID" value="PBC28540.1"/>
    <property type="molecule type" value="Genomic_DNA"/>
</dbReference>
<accession>A0A2A3E9Z9</accession>
<dbReference type="GO" id="GO:0008270">
    <property type="term" value="F:zinc ion binding"/>
    <property type="evidence" value="ECO:0007669"/>
    <property type="project" value="UniProtKB-KW"/>
</dbReference>
<dbReference type="AlphaFoldDB" id="A0A2A3E9Z9"/>
<evidence type="ECO:0000313" key="8">
    <source>
        <dbReference type="Proteomes" id="UP000242457"/>
    </source>
</evidence>
<evidence type="ECO:0000256" key="3">
    <source>
        <dbReference type="ARBA" id="ARBA00022833"/>
    </source>
</evidence>
<dbReference type="SMART" id="SM00184">
    <property type="entry name" value="RING"/>
    <property type="match status" value="1"/>
</dbReference>
<dbReference type="InterPro" id="IPR001841">
    <property type="entry name" value="Znf_RING"/>
</dbReference>
<dbReference type="InterPro" id="IPR013083">
    <property type="entry name" value="Znf_RING/FYVE/PHD"/>
</dbReference>
<evidence type="ECO:0000313" key="7">
    <source>
        <dbReference type="EMBL" id="PBC28540.1"/>
    </source>
</evidence>
<dbReference type="GO" id="GO:0051603">
    <property type="term" value="P:proteolysis involved in protein catabolic process"/>
    <property type="evidence" value="ECO:0007669"/>
    <property type="project" value="TreeGrafter"/>
</dbReference>
<dbReference type="SUPFAM" id="SSF57850">
    <property type="entry name" value="RING/U-box"/>
    <property type="match status" value="1"/>
</dbReference>
<feature type="domain" description="RING-type" evidence="5">
    <location>
        <begin position="1144"/>
        <end position="1182"/>
    </location>
</feature>
<dbReference type="Pfam" id="PF13920">
    <property type="entry name" value="zf-C3HC4_3"/>
    <property type="match status" value="1"/>
</dbReference>
<dbReference type="Proteomes" id="UP000242457">
    <property type="component" value="Unassembled WGS sequence"/>
</dbReference>
<keyword evidence="8" id="KW-1185">Reference proteome</keyword>
<dbReference type="Gene3D" id="2.60.120.920">
    <property type="match status" value="1"/>
</dbReference>
<dbReference type="InterPro" id="IPR001870">
    <property type="entry name" value="B30.2/SPRY"/>
</dbReference>
<keyword evidence="2 4" id="KW-0863">Zinc-finger</keyword>
<dbReference type="PROSITE" id="PS50089">
    <property type="entry name" value="ZF_RING_2"/>
    <property type="match status" value="1"/>
</dbReference>
<evidence type="ECO:0000256" key="4">
    <source>
        <dbReference type="PROSITE-ProRule" id="PRU00175"/>
    </source>
</evidence>
<evidence type="ECO:0000259" key="6">
    <source>
        <dbReference type="PROSITE" id="PS50188"/>
    </source>
</evidence>
<dbReference type="InterPro" id="IPR013320">
    <property type="entry name" value="ConA-like_dom_sf"/>
</dbReference>
<dbReference type="Pfam" id="PF00622">
    <property type="entry name" value="SPRY"/>
    <property type="match status" value="1"/>
</dbReference>
<dbReference type="OrthoDB" id="258495at2759"/>